<dbReference type="AGR" id="RGD:1565933"/>
<evidence type="ECO:0000313" key="7">
    <source>
        <dbReference type="RGD" id="1565933"/>
    </source>
</evidence>
<feature type="compositionally biased region" description="Low complexity" evidence="3">
    <location>
        <begin position="59"/>
        <end position="69"/>
    </location>
</feature>
<feature type="region of interest" description="Disordered" evidence="3">
    <location>
        <begin position="1"/>
        <end position="30"/>
    </location>
</feature>
<dbReference type="GeneTree" id="ENSGT00390000005163"/>
<dbReference type="IntAct" id="A6JD95">
    <property type="interactions" value="1"/>
</dbReference>
<dbReference type="PaxDb" id="10116-ENSRNOP00000039645"/>
<dbReference type="HOGENOM" id="CLU_834094_0_0_1"/>
<evidence type="ECO:0000256" key="2">
    <source>
        <dbReference type="ARBA" id="ARBA00015365"/>
    </source>
</evidence>
<accession>A6JD95</accession>
<accession>Q7TQ71</accession>
<dbReference type="STRING" id="10116.ENSRNOP00000039645"/>
<dbReference type="PANTHER" id="PTHR15924">
    <property type="entry name" value="CLE"/>
    <property type="match status" value="1"/>
</dbReference>
<feature type="region of interest" description="Disordered" evidence="3">
    <location>
        <begin position="54"/>
        <end position="80"/>
    </location>
</feature>
<dbReference type="GlyGen" id="A6JD95">
    <property type="glycosylation" value="1 site"/>
</dbReference>
<dbReference type="Pfam" id="PF10036">
    <property type="entry name" value="RLL"/>
    <property type="match status" value="1"/>
</dbReference>
<gene>
    <name evidence="5 7" type="primary">Rtraf-ps2</name>
</gene>
<evidence type="ECO:0000313" key="4">
    <source>
        <dbReference type="EMBL" id="AAP78768.1"/>
    </source>
</evidence>
<evidence type="ECO:0000313" key="6">
    <source>
        <dbReference type="Proteomes" id="UP000002494"/>
    </source>
</evidence>
<name>A6JD95_RAT</name>
<dbReference type="AlphaFoldDB" id="A6JD95"/>
<dbReference type="InterPro" id="IPR019265">
    <property type="entry name" value="RTRAF"/>
</dbReference>
<reference evidence="4" key="1">
    <citation type="submission" date="2003-05" db="EMBL/GenBank/DDBJ databases">
        <title>Liver regeneration after PH.</title>
        <authorList>
            <person name="Xu C.S."/>
            <person name="Li W.Q."/>
            <person name="Li Y.C."/>
            <person name="Han H.P."/>
            <person name="Wang G.P."/>
            <person name="Chai L.Q."/>
            <person name="Yuan J.Y."/>
            <person name="Yang K.J."/>
            <person name="Yan H.M."/>
            <person name="Chang C.F."/>
            <person name="Zhao L.F."/>
            <person name="Ma H."/>
            <person name="Wang L."/>
            <person name="Wang S.F."/>
            <person name="Shi J.B."/>
            <person name="Rahman S."/>
            <person name="Wang Q.N."/>
            <person name="Zhang J.B."/>
        </authorList>
    </citation>
    <scope>NUCLEOTIDE SEQUENCE</scope>
    <source>
        <strain evidence="4">Sprague-Dawley</strain>
    </source>
</reference>
<evidence type="ECO:0000313" key="5">
    <source>
        <dbReference type="Ensembl" id="ENSRNOP00000039645.2"/>
    </source>
</evidence>
<dbReference type="eggNOG" id="KOG4380">
    <property type="taxonomic scope" value="Eukaryota"/>
</dbReference>
<protein>
    <recommendedName>
        <fullName evidence="2">RNA transcription, translation and transport factor protein</fullName>
    </recommendedName>
</protein>
<proteinExistence type="evidence at transcript level"/>
<dbReference type="EMBL" id="AY310160">
    <property type="protein sequence ID" value="AAP78768.1"/>
    <property type="molecule type" value="mRNA"/>
</dbReference>
<dbReference type="Proteomes" id="UP000002494">
    <property type="component" value="Chromosome 14"/>
</dbReference>
<comment type="similarity">
    <text evidence="1">Belongs to the RTRAF family.</text>
</comment>
<organism evidence="4">
    <name type="scientific">Rattus norvegicus</name>
    <name type="common">Rat</name>
    <dbReference type="NCBI Taxonomy" id="10116"/>
    <lineage>
        <taxon>Eukaryota</taxon>
        <taxon>Metazoa</taxon>
        <taxon>Chordata</taxon>
        <taxon>Craniata</taxon>
        <taxon>Vertebrata</taxon>
        <taxon>Euteleostomi</taxon>
        <taxon>Mammalia</taxon>
        <taxon>Eutheria</taxon>
        <taxon>Euarchontoglires</taxon>
        <taxon>Glires</taxon>
        <taxon>Rodentia</taxon>
        <taxon>Myomorpha</taxon>
        <taxon>Muroidea</taxon>
        <taxon>Muridae</taxon>
        <taxon>Murinae</taxon>
        <taxon>Rattus</taxon>
    </lineage>
</organism>
<evidence type="ECO:0000256" key="1">
    <source>
        <dbReference type="ARBA" id="ARBA00008602"/>
    </source>
</evidence>
<sequence>MRGNDKSYGKKGLPFQKVESSPWQGDKASARCDTFSPHSHNPFPCFYEDASLPTPPSHPLTSSHPLPTHQPAFPYTGEKEPSQDQGLLFQLMPDSAILCYTGSWSRGILHVHSLVGGLVPENSGRGLIHLQDDYLVMLKAIRILVRERQTQDVVAKANQTKEGLPVALDKHILGFDTGDAVLNEAARILRMLHMEELRELQVKINEATAIQAITAEPKTDQRQGKVVRFSALGRNLRSLNPTLNKLPGILLSKREASRIHPNRSDVLEEEQMHGEPQGELKVLLAFSANEAELQGQVENVHWCLSQPTSQGILERYEYGDIEEKGKIMGYRQQ</sequence>
<reference evidence="5" key="3">
    <citation type="submission" date="2025-05" db="UniProtKB">
        <authorList>
            <consortium name="Ensembl"/>
        </authorList>
    </citation>
    <scope>IDENTIFICATION</scope>
    <source>
        <strain evidence="5">Brown Norway</strain>
    </source>
</reference>
<keyword evidence="6" id="KW-1185">Reference proteome</keyword>
<dbReference type="UCSC" id="RGD:1565933">
    <property type="organism name" value="rat"/>
</dbReference>
<evidence type="ECO:0000256" key="3">
    <source>
        <dbReference type="SAM" id="MobiDB-lite"/>
    </source>
</evidence>
<dbReference type="Ensembl" id="ENSRNOT00000048329.5">
    <property type="protein sequence ID" value="ENSRNOP00000039645.2"/>
    <property type="gene ID" value="ENSRNOG00000029734.5"/>
</dbReference>
<dbReference type="RGD" id="1565933">
    <property type="gene designation" value="Rtraf-ps2"/>
</dbReference>
<reference evidence="5 6" key="2">
    <citation type="journal article" date="2004" name="Nature">
        <title>Genome sequence of the Brown Norway rat yields insights into mammalian evolution.</title>
        <authorList>
            <consortium name="Rat Genome Sequencing Project Consortium"/>
            <person name="Gibbs R.A."/>
            <person name="Weinstock G.M."/>
            <person name="Metzker M.L."/>
            <person name="Muzny D.M."/>
            <person name="Sodergren E.J."/>
            <person name="Scherer S."/>
            <person name="Scott G."/>
            <person name="Steffen D."/>
            <person name="Worley K.C."/>
            <person name="Burch P.E."/>
            <person name="Okwuonu G."/>
            <person name="Hines S."/>
            <person name="Lewis L."/>
            <person name="Deramo C."/>
            <person name="Delgado O."/>
            <person name="Dugan-Rocha S."/>
            <person name="Miner G."/>
            <person name="Morgan M."/>
            <person name="Hawes A."/>
            <person name="Gill R."/>
            <person name="Holt R.A."/>
            <person name="Adams M.D."/>
            <person name="Amanatides P.G."/>
            <person name="Baden-Tillson H."/>
            <person name="Barnstead M."/>
            <person name="Chin S."/>
            <person name="Evans C.A."/>
            <person name="Ferriera S."/>
            <person name="Fosler C."/>
            <person name="Glodek A."/>
            <person name="Gu Z."/>
            <person name="Jennings D."/>
            <person name="Kraft C.L."/>
            <person name="Nguyen T."/>
            <person name="Pfannkoch C.M."/>
            <person name="Sitter C."/>
            <person name="Sutton G.G."/>
            <person name="Venter J.C."/>
            <person name="Woodage T."/>
            <person name="Smith D."/>
            <person name="Lee H.-M."/>
            <person name="Gustafson E."/>
            <person name="Cahill P."/>
            <person name="Kana A."/>
            <person name="Doucette-Stamm L."/>
            <person name="Weinstock K."/>
            <person name="Fechtel K."/>
            <person name="Weiss R.B."/>
            <person name="Dunn D.M."/>
            <person name="Green E.D."/>
            <person name="Blakesley R.W."/>
            <person name="Bouffard G.G."/>
            <person name="De Jong P.J."/>
            <person name="Osoegawa K."/>
            <person name="Zhu B."/>
            <person name="Marra M."/>
            <person name="Schein J."/>
            <person name="Bosdet I."/>
            <person name="Fjell C."/>
            <person name="Jones S."/>
            <person name="Krzywinski M."/>
            <person name="Mathewson C."/>
            <person name="Siddiqui A."/>
            <person name="Wye N."/>
            <person name="McPherson J."/>
            <person name="Zhao S."/>
            <person name="Fraser C.M."/>
            <person name="Shetty J."/>
            <person name="Shatsman S."/>
            <person name="Geer K."/>
            <person name="Chen Y."/>
            <person name="Abramzon S."/>
            <person name="Nierman W.C."/>
            <person name="Havlak P.H."/>
            <person name="Chen R."/>
            <person name="Durbin K.J."/>
            <person name="Egan A."/>
            <person name="Ren Y."/>
            <person name="Song X.-Z."/>
            <person name="Li B."/>
            <person name="Liu Y."/>
            <person name="Qin X."/>
            <person name="Cawley S."/>
            <person name="Cooney A.J."/>
            <person name="D'Souza L.M."/>
            <person name="Martin K."/>
            <person name="Wu J.Q."/>
            <person name="Gonzalez-Garay M.L."/>
            <person name="Jackson A.R."/>
            <person name="Kalafus K.J."/>
            <person name="McLeod M.P."/>
            <person name="Milosavljevic A."/>
            <person name="Virk D."/>
            <person name="Volkov A."/>
            <person name="Wheeler D.A."/>
            <person name="Zhang Z."/>
            <person name="Bailey J.A."/>
            <person name="Eichler E.E."/>
            <person name="Tuzun E."/>
            <person name="Birney E."/>
            <person name="Mongin E."/>
            <person name="Ureta-Vidal A."/>
            <person name="Woodwark C."/>
            <person name="Zdobnov E."/>
            <person name="Bork P."/>
            <person name="Suyama M."/>
            <person name="Torrents D."/>
            <person name="Alexandersson M."/>
            <person name="Trask B.J."/>
            <person name="Young J.M."/>
            <person name="Huang H."/>
            <person name="Wang H."/>
            <person name="Xing H."/>
            <person name="Daniels S."/>
            <person name="Gietzen D."/>
            <person name="Schmidt J."/>
            <person name="Stevens K."/>
            <person name="Vitt U."/>
            <person name="Wingrove J."/>
            <person name="Camara F."/>
            <person name="Mar Alba M."/>
            <person name="Abril J.F."/>
            <person name="Guigo R."/>
            <person name="Smit A."/>
            <person name="Dubchak I."/>
            <person name="Rubin E.M."/>
            <person name="Couronne O."/>
            <person name="Poliakov A."/>
            <person name="Huebner N."/>
            <person name="Ganten D."/>
            <person name="Goesele C."/>
            <person name="Hummel O."/>
            <person name="Kreitler T."/>
            <person name="Lee Y.-A."/>
            <person name="Monti J."/>
            <person name="Schulz H."/>
            <person name="Zimdahl H."/>
            <person name="Himmelbauer H."/>
            <person name="Lehrach H."/>
            <person name="Jacob H.J."/>
            <person name="Bromberg S."/>
            <person name="Gullings-Handley J."/>
            <person name="Jensen-Seaman M.I."/>
            <person name="Kwitek A.E."/>
            <person name="Lazar J."/>
            <person name="Pasko D."/>
            <person name="Tonellato P.J."/>
            <person name="Twigger S."/>
            <person name="Ponting C.P."/>
            <person name="Duarte J.M."/>
            <person name="Rice S."/>
            <person name="Goodstadt L."/>
            <person name="Beatson S.A."/>
            <person name="Emes R.D."/>
            <person name="Winter E.E."/>
            <person name="Webber C."/>
            <person name="Brandt P."/>
            <person name="Nyakatura G."/>
            <person name="Adetobi M."/>
            <person name="Chiaromonte F."/>
            <person name="Elnitski L."/>
            <person name="Eswara P."/>
            <person name="Hardison R.C."/>
            <person name="Hou M."/>
            <person name="Kolbe D."/>
            <person name="Makova K."/>
            <person name="Miller W."/>
            <person name="Nekrutenko A."/>
            <person name="Riemer C."/>
            <person name="Schwartz S."/>
            <person name="Taylor J."/>
            <person name="Yang S."/>
            <person name="Zhang Y."/>
            <person name="Lindpaintner K."/>
            <person name="Andrews T.D."/>
            <person name="Caccamo M."/>
            <person name="Clamp M."/>
            <person name="Clarke L."/>
            <person name="Curwen V."/>
            <person name="Durbin R.M."/>
            <person name="Eyras E."/>
            <person name="Searle S.M."/>
            <person name="Cooper G.M."/>
            <person name="Batzoglou S."/>
            <person name="Brudno M."/>
            <person name="Sidow A."/>
            <person name="Stone E.A."/>
            <person name="Payseur B.A."/>
            <person name="Bourque G."/>
            <person name="Lopez-Otin C."/>
            <person name="Puente X.S."/>
            <person name="Chakrabarti K."/>
            <person name="Chatterji S."/>
            <person name="Dewey C."/>
            <person name="Pachter L."/>
            <person name="Bray N."/>
            <person name="Yap V.B."/>
            <person name="Caspi A."/>
            <person name="Tesler G."/>
            <person name="Pevzner P.A."/>
            <person name="Haussler D."/>
            <person name="Roskin K.M."/>
            <person name="Baertsch R."/>
            <person name="Clawson H."/>
            <person name="Furey T.S."/>
            <person name="Hinrichs A.S."/>
            <person name="Karolchik D."/>
            <person name="Kent W.J."/>
            <person name="Rosenbloom K.R."/>
            <person name="Trumbower H."/>
            <person name="Weirauch M."/>
            <person name="Cooper D.N."/>
            <person name="Stenson P.D."/>
            <person name="Ma B."/>
            <person name="Brent M."/>
            <person name="Arumugam M."/>
            <person name="Shteynberg D."/>
            <person name="Copley R.R."/>
            <person name="Taylor M.S."/>
            <person name="Riethman H."/>
            <person name="Mudunuri U."/>
            <person name="Peterson J."/>
            <person name="Guyer M."/>
            <person name="Felsenfeld A."/>
            <person name="Old S."/>
            <person name="Mockrin S."/>
            <person name="Collins F.S."/>
        </authorList>
    </citation>
    <scope>NUCLEOTIDE SEQUENCE [LARGE SCALE GENOMIC DNA]</scope>
    <source>
        <strain evidence="5 6">Brown Norway</strain>
    </source>
</reference>